<dbReference type="PANTHER" id="PTHR43763:SF6">
    <property type="entry name" value="XAA-PRO AMINOPEPTIDASE 1"/>
    <property type="match status" value="1"/>
</dbReference>
<evidence type="ECO:0000256" key="1">
    <source>
        <dbReference type="ARBA" id="ARBA00001936"/>
    </source>
</evidence>
<feature type="domain" description="Peptidase M24" evidence="6">
    <location>
        <begin position="350"/>
        <end position="565"/>
    </location>
</feature>
<evidence type="ECO:0000313" key="10">
    <source>
        <dbReference type="Proteomes" id="UP000664859"/>
    </source>
</evidence>
<dbReference type="InterPro" id="IPR032416">
    <property type="entry name" value="Peptidase_M24_C"/>
</dbReference>
<dbReference type="SUPFAM" id="SSF55920">
    <property type="entry name" value="Creatinase/aminopeptidase"/>
    <property type="match status" value="1"/>
</dbReference>
<dbReference type="Gene3D" id="3.40.350.10">
    <property type="entry name" value="Creatinase/prolidase N-terminal domain"/>
    <property type="match status" value="2"/>
</dbReference>
<comment type="caution">
    <text evidence="9">The sequence shown here is derived from an EMBL/GenBank/DDBJ whole genome shotgun (WGS) entry which is preliminary data.</text>
</comment>
<dbReference type="InterPro" id="IPR029149">
    <property type="entry name" value="Creatin/AminoP/Spt16_N"/>
</dbReference>
<dbReference type="Gene3D" id="3.90.230.10">
    <property type="entry name" value="Creatinase/methionine aminopeptidase superfamily"/>
    <property type="match status" value="1"/>
</dbReference>
<dbReference type="Pfam" id="PF01321">
    <property type="entry name" value="Creatinase_N"/>
    <property type="match status" value="1"/>
</dbReference>
<dbReference type="CDD" id="cd01085">
    <property type="entry name" value="APP"/>
    <property type="match status" value="1"/>
</dbReference>
<protein>
    <submittedName>
        <fullName evidence="9">Peptidase</fullName>
    </submittedName>
</protein>
<gene>
    <name evidence="9" type="ORF">JKP88DRAFT_205493</name>
</gene>
<dbReference type="Pfam" id="PF00557">
    <property type="entry name" value="Peptidase_M24"/>
    <property type="match status" value="1"/>
</dbReference>
<reference evidence="9" key="1">
    <citation type="submission" date="2021-02" db="EMBL/GenBank/DDBJ databases">
        <title>First Annotated Genome of the Yellow-green Alga Tribonema minus.</title>
        <authorList>
            <person name="Mahan K.M."/>
        </authorList>
    </citation>
    <scope>NUCLEOTIDE SEQUENCE</scope>
    <source>
        <strain evidence="9">UTEX B ZZ1240</strain>
    </source>
</reference>
<dbReference type="InterPro" id="IPR036005">
    <property type="entry name" value="Creatinase/aminopeptidase-like"/>
</dbReference>
<keyword evidence="10" id="KW-1185">Reference proteome</keyword>
<dbReference type="GO" id="GO:0046872">
    <property type="term" value="F:metal ion binding"/>
    <property type="evidence" value="ECO:0007669"/>
    <property type="project" value="UniProtKB-KW"/>
</dbReference>
<dbReference type="FunFam" id="3.90.230.10:FF:000007">
    <property type="entry name" value="Xaa-Pro aminopeptidase P"/>
    <property type="match status" value="1"/>
</dbReference>
<evidence type="ECO:0000256" key="5">
    <source>
        <dbReference type="ARBA" id="ARBA00023211"/>
    </source>
</evidence>
<dbReference type="SUPFAM" id="SSF53092">
    <property type="entry name" value="Creatinase/prolidase N-terminal domain"/>
    <property type="match status" value="1"/>
</dbReference>
<evidence type="ECO:0000259" key="7">
    <source>
        <dbReference type="Pfam" id="PF01321"/>
    </source>
</evidence>
<sequence length="642" mass="67830">MAFGVVNASSRSSSSLSATVETKTAEAGGSSSAAPSAAVDPKLNKLRELMAASGVDAFIVPSDDPHLSEYSATCFNRREFITGFKGSAGTAVITQTKALLWTDGRYFLQAEKELGPDWTLMRAGQPGTPTIQAWLAGNVAEGGRVGVDPLVHSATFASELSAELGKAGVSLSPLSPQDPNPVDQVWGEARPPLPDGPLRVHPLKYAGESVEAKLEKVRAELARAKAAALVVCALDEVAYLLNVRGCDVAHCPVAIAYALVTRDAATLFIDAAKLPDDVRAHLTAAGVAVRAYADAVPAVAALAEGGARVWVDPARVNSAAWGAVPAAQRVTEATPLSMAKALKNEAELAGMRAAHVRDGAALSEFLCWLEGEVRGGRRVSEVEVDEVLSTRFRAARPLFLDLSFPTIAGAGANGAVIHYRAEPGACGAVDDTVMFLLDSGAQYEDGTTDVTRTMHFGAPTAAQRRAYTLVLKGHIGIDTCVFPEGTPGCAIDAFARRALWAAGLDYAHGTGHGVGASLNVHEGPHSISPRPGNATPLKPGMIVSNEPGYYLAGEFGIRIENLLEIAPAGMRNDALARDFYAFRPLTLVPIQKALIDAALMTPEELDWLDAYHARVWEEVALHVSEDGGARDWLRRATEPIQR</sequence>
<dbReference type="PANTHER" id="PTHR43763">
    <property type="entry name" value="XAA-PRO AMINOPEPTIDASE 1"/>
    <property type="match status" value="1"/>
</dbReference>
<evidence type="ECO:0000259" key="8">
    <source>
        <dbReference type="Pfam" id="PF16188"/>
    </source>
</evidence>
<dbReference type="GO" id="GO:0070006">
    <property type="term" value="F:metalloaminopeptidase activity"/>
    <property type="evidence" value="ECO:0007669"/>
    <property type="project" value="InterPro"/>
</dbReference>
<evidence type="ECO:0000256" key="3">
    <source>
        <dbReference type="ARBA" id="ARBA00022723"/>
    </source>
</evidence>
<comment type="cofactor">
    <cofactor evidence="1">
        <name>Mn(2+)</name>
        <dbReference type="ChEBI" id="CHEBI:29035"/>
    </cofactor>
</comment>
<dbReference type="InterPro" id="IPR050422">
    <property type="entry name" value="X-Pro_aminopeptidase_P"/>
</dbReference>
<dbReference type="InterPro" id="IPR033740">
    <property type="entry name" value="Pept_M24B"/>
</dbReference>
<keyword evidence="5" id="KW-0464">Manganese</keyword>
<dbReference type="EMBL" id="JAFCMP010000034">
    <property type="protein sequence ID" value="KAG5190477.1"/>
    <property type="molecule type" value="Genomic_DNA"/>
</dbReference>
<feature type="domain" description="Creatinase N-terminal" evidence="7">
    <location>
        <begin position="43"/>
        <end position="175"/>
    </location>
</feature>
<dbReference type="Pfam" id="PF16189">
    <property type="entry name" value="Creatinase_N_2"/>
    <property type="match status" value="1"/>
</dbReference>
<dbReference type="Pfam" id="PF16188">
    <property type="entry name" value="Peptidase_M24_C"/>
    <property type="match status" value="1"/>
</dbReference>
<keyword evidence="3" id="KW-0479">Metal-binding</keyword>
<feature type="domain" description="Peptidase M24 C-terminal" evidence="8">
    <location>
        <begin position="579"/>
        <end position="640"/>
    </location>
</feature>
<dbReference type="FunFam" id="3.40.350.10:FF:000003">
    <property type="entry name" value="Xaa-pro aminopeptidase P"/>
    <property type="match status" value="1"/>
</dbReference>
<evidence type="ECO:0000256" key="4">
    <source>
        <dbReference type="ARBA" id="ARBA00022801"/>
    </source>
</evidence>
<dbReference type="GO" id="GO:0005737">
    <property type="term" value="C:cytoplasm"/>
    <property type="evidence" value="ECO:0007669"/>
    <property type="project" value="UniProtKB-ARBA"/>
</dbReference>
<dbReference type="InterPro" id="IPR000587">
    <property type="entry name" value="Creatinase_N"/>
</dbReference>
<accession>A0A835ZE52</accession>
<dbReference type="InterPro" id="IPR000994">
    <property type="entry name" value="Pept_M24"/>
</dbReference>
<name>A0A835ZE52_9STRA</name>
<evidence type="ECO:0000313" key="9">
    <source>
        <dbReference type="EMBL" id="KAG5190477.1"/>
    </source>
</evidence>
<dbReference type="Proteomes" id="UP000664859">
    <property type="component" value="Unassembled WGS sequence"/>
</dbReference>
<organism evidence="9 10">
    <name type="scientific">Tribonema minus</name>
    <dbReference type="NCBI Taxonomy" id="303371"/>
    <lineage>
        <taxon>Eukaryota</taxon>
        <taxon>Sar</taxon>
        <taxon>Stramenopiles</taxon>
        <taxon>Ochrophyta</taxon>
        <taxon>PX clade</taxon>
        <taxon>Xanthophyceae</taxon>
        <taxon>Tribonematales</taxon>
        <taxon>Tribonemataceae</taxon>
        <taxon>Tribonema</taxon>
    </lineage>
</organism>
<comment type="similarity">
    <text evidence="2">Belongs to the peptidase M24B family.</text>
</comment>
<dbReference type="AlphaFoldDB" id="A0A835ZE52"/>
<keyword evidence="4" id="KW-0378">Hydrolase</keyword>
<evidence type="ECO:0000256" key="2">
    <source>
        <dbReference type="ARBA" id="ARBA00008766"/>
    </source>
</evidence>
<evidence type="ECO:0000259" key="6">
    <source>
        <dbReference type="Pfam" id="PF00557"/>
    </source>
</evidence>
<dbReference type="OrthoDB" id="9995434at2759"/>
<proteinExistence type="inferred from homology"/>